<sequence>MPQLRTQKRRNNADRCLPILLRVRKLQNCIETTTRRLLCLLQLWEREMSTNSTRREMLLTEEKKPEPLIEWAVPSLNDGVHPSHHSAYGSRTERFTIHLFNRSLHQSKLFCTFSTGYRFSWESVTQLMKITAPIIIFRRIAFSPSPSVRPMQFFCTSFPVGTMTSADFSTMPTRDCGDLPR</sequence>
<dbReference type="AlphaFoldDB" id="A0A1M5JIB9"/>
<keyword evidence="2" id="KW-1185">Reference proteome</keyword>
<organism evidence="1 2">
    <name type="scientific">Salegentibacter echinorum</name>
    <dbReference type="NCBI Taxonomy" id="1073325"/>
    <lineage>
        <taxon>Bacteria</taxon>
        <taxon>Pseudomonadati</taxon>
        <taxon>Bacteroidota</taxon>
        <taxon>Flavobacteriia</taxon>
        <taxon>Flavobacteriales</taxon>
        <taxon>Flavobacteriaceae</taxon>
        <taxon>Salegentibacter</taxon>
    </lineage>
</organism>
<dbReference type="EMBL" id="FQVT01000011">
    <property type="protein sequence ID" value="SHG40334.1"/>
    <property type="molecule type" value="Genomic_DNA"/>
</dbReference>
<gene>
    <name evidence="1" type="ORF">SAMN05444483_11122</name>
</gene>
<evidence type="ECO:0000313" key="1">
    <source>
        <dbReference type="EMBL" id="SHG40334.1"/>
    </source>
</evidence>
<dbReference type="STRING" id="1073325.SAMN05444483_11122"/>
<proteinExistence type="predicted"/>
<name>A0A1M5JIB9_SALEC</name>
<evidence type="ECO:0000313" key="2">
    <source>
        <dbReference type="Proteomes" id="UP000183945"/>
    </source>
</evidence>
<protein>
    <submittedName>
        <fullName evidence="1">Uncharacterized protein</fullName>
    </submittedName>
</protein>
<reference evidence="2" key="1">
    <citation type="submission" date="2016-11" db="EMBL/GenBank/DDBJ databases">
        <authorList>
            <person name="Varghese N."/>
            <person name="Submissions S."/>
        </authorList>
    </citation>
    <scope>NUCLEOTIDE SEQUENCE [LARGE SCALE GENOMIC DNA]</scope>
    <source>
        <strain evidence="2">DSM 24579</strain>
    </source>
</reference>
<dbReference type="Proteomes" id="UP000183945">
    <property type="component" value="Unassembled WGS sequence"/>
</dbReference>
<accession>A0A1M5JIB9</accession>